<name>A0A7E6CRI4_9CHIR</name>
<dbReference type="GO" id="GO:0009755">
    <property type="term" value="P:hormone-mediated signaling pathway"/>
    <property type="evidence" value="ECO:0007669"/>
    <property type="project" value="TreeGrafter"/>
</dbReference>
<dbReference type="GO" id="GO:0004996">
    <property type="term" value="F:thyroid-stimulating hormone receptor activity"/>
    <property type="evidence" value="ECO:0007669"/>
    <property type="project" value="InterPro"/>
</dbReference>
<keyword evidence="10" id="KW-0677">Repeat</keyword>
<comment type="similarity">
    <text evidence="18">Belongs to the G-protein coupled receptor 1 family. FSH/LSH/TSH subfamily.</text>
</comment>
<keyword evidence="5 18" id="KW-1003">Cell membrane</keyword>
<evidence type="ECO:0000313" key="21">
    <source>
        <dbReference type="RefSeq" id="XP_035868714.1"/>
    </source>
</evidence>
<evidence type="ECO:0000256" key="7">
    <source>
        <dbReference type="ARBA" id="ARBA00022641"/>
    </source>
</evidence>
<dbReference type="Pfam" id="PF00001">
    <property type="entry name" value="7tm_1"/>
    <property type="match status" value="1"/>
</dbReference>
<dbReference type="Gene3D" id="3.80.10.10">
    <property type="entry name" value="Ribonuclease Inhibitor"/>
    <property type="match status" value="1"/>
</dbReference>
<dbReference type="FunFam" id="1.20.1070.10:FF:000019">
    <property type="entry name" value="Lutropin-choriogonadotropic hormone receptor"/>
    <property type="match status" value="1"/>
</dbReference>
<dbReference type="PANTHER" id="PTHR24372:SF0">
    <property type="entry name" value="THYROTROPIN RECEPTOR"/>
    <property type="match status" value="1"/>
</dbReference>
<keyword evidence="14" id="KW-1015">Disulfide bond</keyword>
<evidence type="ECO:0000256" key="14">
    <source>
        <dbReference type="ARBA" id="ARBA00023157"/>
    </source>
</evidence>
<dbReference type="SUPFAM" id="SSF81321">
    <property type="entry name" value="Family A G protein-coupled receptor-like"/>
    <property type="match status" value="1"/>
</dbReference>
<keyword evidence="12 18" id="KW-0297">G-protein coupled receptor</keyword>
<evidence type="ECO:0000256" key="2">
    <source>
        <dbReference type="ARBA" id="ARBA00004554"/>
    </source>
</evidence>
<dbReference type="GO" id="GO:0007189">
    <property type="term" value="P:adenylate cyclase-activating G protein-coupled receptor signaling pathway"/>
    <property type="evidence" value="ECO:0007669"/>
    <property type="project" value="TreeGrafter"/>
</dbReference>
<keyword evidence="8 18" id="KW-0812">Transmembrane</keyword>
<feature type="transmembrane region" description="Helical" evidence="18">
    <location>
        <begin position="328"/>
        <end position="353"/>
    </location>
</feature>
<keyword evidence="15 18" id="KW-0675">Receptor</keyword>
<keyword evidence="13 18" id="KW-0472">Membrane</keyword>
<keyword evidence="11 18" id="KW-1133">Transmembrane helix</keyword>
<evidence type="ECO:0000256" key="1">
    <source>
        <dbReference type="ARBA" id="ARBA00003057"/>
    </source>
</evidence>
<keyword evidence="20" id="KW-1185">Reference proteome</keyword>
<reference evidence="21" key="1">
    <citation type="submission" date="2025-08" db="UniProtKB">
        <authorList>
            <consortium name="RefSeq"/>
        </authorList>
    </citation>
    <scope>IDENTIFICATION</scope>
    <source>
        <tissue evidence="21">Muscle</tissue>
    </source>
</reference>
<keyword evidence="7" id="KW-0765">Sulfation</keyword>
<feature type="transmembrane region" description="Helical" evidence="18">
    <location>
        <begin position="537"/>
        <end position="557"/>
    </location>
</feature>
<evidence type="ECO:0000256" key="3">
    <source>
        <dbReference type="ARBA" id="ARBA00011465"/>
    </source>
</evidence>
<dbReference type="PRINTS" id="PR00237">
    <property type="entry name" value="GPCRRHODOPSN"/>
</dbReference>
<dbReference type="InterPro" id="IPR002274">
    <property type="entry name" value="TSH_rcpt"/>
</dbReference>
<evidence type="ECO:0000256" key="5">
    <source>
        <dbReference type="ARBA" id="ARBA00022475"/>
    </source>
</evidence>
<evidence type="ECO:0000256" key="15">
    <source>
        <dbReference type="ARBA" id="ARBA00023170"/>
    </source>
</evidence>
<evidence type="ECO:0000256" key="13">
    <source>
        <dbReference type="ARBA" id="ARBA00023136"/>
    </source>
</evidence>
<dbReference type="InterPro" id="IPR017452">
    <property type="entry name" value="GPCR_Rhodpsn_7TM"/>
</dbReference>
<feature type="transmembrane region" description="Helical" evidence="18">
    <location>
        <begin position="456"/>
        <end position="482"/>
    </location>
</feature>
<evidence type="ECO:0000256" key="11">
    <source>
        <dbReference type="ARBA" id="ARBA00022989"/>
    </source>
</evidence>
<evidence type="ECO:0000256" key="17">
    <source>
        <dbReference type="ARBA" id="ARBA00023224"/>
    </source>
</evidence>
<dbReference type="SUPFAM" id="SSF52058">
    <property type="entry name" value="L domain-like"/>
    <property type="match status" value="1"/>
</dbReference>
<dbReference type="PROSITE" id="PS50262">
    <property type="entry name" value="G_PROTEIN_RECEP_F1_2"/>
    <property type="match status" value="1"/>
</dbReference>
<evidence type="ECO:0000256" key="18">
    <source>
        <dbReference type="RuleBase" id="RU361222"/>
    </source>
</evidence>
<keyword evidence="16" id="KW-0325">Glycoprotein</keyword>
<feature type="domain" description="G-protein coupled receptors family 1 profile" evidence="19">
    <location>
        <begin position="307"/>
        <end position="554"/>
    </location>
</feature>
<evidence type="ECO:0000256" key="10">
    <source>
        <dbReference type="ARBA" id="ARBA00022737"/>
    </source>
</evidence>
<feature type="transmembrane region" description="Helical" evidence="18">
    <location>
        <begin position="373"/>
        <end position="393"/>
    </location>
</feature>
<dbReference type="InterPro" id="IPR002131">
    <property type="entry name" value="Gphrmn_rcpt_fam"/>
</dbReference>
<evidence type="ECO:0000256" key="8">
    <source>
        <dbReference type="ARBA" id="ARBA00022692"/>
    </source>
</evidence>
<dbReference type="AlphaFoldDB" id="A0A7E6CRI4"/>
<dbReference type="RefSeq" id="XP_035868714.1">
    <property type="nucleotide sequence ID" value="XM_036012821.1"/>
</dbReference>
<feature type="transmembrane region" description="Helical" evidence="18">
    <location>
        <begin position="503"/>
        <end position="525"/>
    </location>
</feature>
<dbReference type="PRINTS" id="PR01145">
    <property type="entry name" value="TSHRECEPTOR"/>
</dbReference>
<dbReference type="GO" id="GO:0016323">
    <property type="term" value="C:basolateral plasma membrane"/>
    <property type="evidence" value="ECO:0007669"/>
    <property type="project" value="UniProtKB-SubCell"/>
</dbReference>
<accession>A0A7E6CRI4</accession>
<dbReference type="Proteomes" id="UP000504628">
    <property type="component" value="Chromosome 1"/>
</dbReference>
<dbReference type="InterPro" id="IPR032675">
    <property type="entry name" value="LRR_dom_sf"/>
</dbReference>
<keyword evidence="6" id="KW-0433">Leucine-rich repeat</keyword>
<dbReference type="PANTHER" id="PTHR24372">
    <property type="entry name" value="GLYCOPROTEIN HORMONE RECEPTOR"/>
    <property type="match status" value="1"/>
</dbReference>
<dbReference type="CDD" id="cd15964">
    <property type="entry name" value="7tmA_TSH-R"/>
    <property type="match status" value="1"/>
</dbReference>
<evidence type="ECO:0000256" key="16">
    <source>
        <dbReference type="ARBA" id="ARBA00023180"/>
    </source>
</evidence>
<dbReference type="PROSITE" id="PS00237">
    <property type="entry name" value="G_PROTEIN_RECEP_F1_1"/>
    <property type="match status" value="1"/>
</dbReference>
<keyword evidence="17 18" id="KW-0807">Transducer</keyword>
<evidence type="ECO:0000256" key="12">
    <source>
        <dbReference type="ARBA" id="ARBA00023040"/>
    </source>
</evidence>
<evidence type="ECO:0000256" key="4">
    <source>
        <dbReference type="ARBA" id="ARBA00017324"/>
    </source>
</evidence>
<sequence>MQQDRFLVGGIFNTGLKIFPDLTKVYSTDVFFILEITDNPYMTSIPANAFQGLCNETLTLKLYNNGLTSIQGHAFNGTKLDAVYLNKNKYLTVIDKDAFGGAYSGPTLLDVSYTSVTALPSKGLEHLRELIARNTWTLKKLPLSLSFLHLTRADLSYPSHCCAFKNQKKIRGILESLMCNESSIRSLRQRKSVNALNDPLYQDYEEDPGDHSAGYQESSKFQDTHSHYYVFFEEQEDEIIGFGQKLKNPQEETLQAFDSYYDYTVCGGNEDMVCTPKSDEFNPCEDIMGYKFLRIAVWFVSLLALLGNVFVLLILLTSHYKLTVPRFLMCNLAFADFCMGMYLLLIASVDLYTHSEYYNHAIDWQTGLGCNTAGFFTVFASELSVYTLTVITLERWYAITFAMRLDRKIRLRHASAIMVGGWVCCFLLALLPLVGISSYTKVSICLPMDTETPLALAYIILVLLLNIVAFFIVCFCYVKIYITVRSPQYNPRDKDTKIAKRMAVLIFTDFMCMAPISFYALSALMNKPLITVSNSKILLVLFYPLNSCANPFLYAIFTKTFQRDVFILLSKFGICKHQAQAYRGQRVSPKNSTGIQVPKVTQDLRQNHPNMQDDYELLEKSHLTPNKQSQISKEYKQTVV</sequence>
<comment type="subcellular location">
    <subcellularLocation>
        <location evidence="2">Basolateral cell membrane</location>
        <topology evidence="2">Multi-pass membrane protein</topology>
    </subcellularLocation>
    <subcellularLocation>
        <location evidence="18">Cell membrane</location>
        <topology evidence="18">Multi-pass membrane protein</topology>
    </subcellularLocation>
</comment>
<dbReference type="Gene3D" id="1.20.1070.10">
    <property type="entry name" value="Rhodopsin 7-helix transmembrane proteins"/>
    <property type="match status" value="1"/>
</dbReference>
<dbReference type="GeneID" id="114492700"/>
<feature type="transmembrane region" description="Helical" evidence="18">
    <location>
        <begin position="295"/>
        <end position="316"/>
    </location>
</feature>
<gene>
    <name evidence="18 21" type="primary">TSHR</name>
</gene>
<evidence type="ECO:0000256" key="9">
    <source>
        <dbReference type="ARBA" id="ARBA00022729"/>
    </source>
</evidence>
<organism evidence="20 21">
    <name type="scientific">Phyllostomus discolor</name>
    <name type="common">pale spear-nosed bat</name>
    <dbReference type="NCBI Taxonomy" id="89673"/>
    <lineage>
        <taxon>Eukaryota</taxon>
        <taxon>Metazoa</taxon>
        <taxon>Chordata</taxon>
        <taxon>Craniata</taxon>
        <taxon>Vertebrata</taxon>
        <taxon>Euteleostomi</taxon>
        <taxon>Mammalia</taxon>
        <taxon>Eutheria</taxon>
        <taxon>Laurasiatheria</taxon>
        <taxon>Chiroptera</taxon>
        <taxon>Yangochiroptera</taxon>
        <taxon>Phyllostomidae</taxon>
        <taxon>Phyllostominae</taxon>
        <taxon>Phyllostomus</taxon>
    </lineage>
</organism>
<protein>
    <recommendedName>
        <fullName evidence="4 18">Thyrotropin receptor</fullName>
    </recommendedName>
</protein>
<dbReference type="GO" id="GO:0008528">
    <property type="term" value="F:G protein-coupled peptide receptor activity"/>
    <property type="evidence" value="ECO:0007669"/>
    <property type="project" value="TreeGrafter"/>
</dbReference>
<evidence type="ECO:0000313" key="20">
    <source>
        <dbReference type="Proteomes" id="UP000504628"/>
    </source>
</evidence>
<dbReference type="CTD" id="7253"/>
<feature type="transmembrane region" description="Helical" evidence="18">
    <location>
        <begin position="414"/>
        <end position="436"/>
    </location>
</feature>
<dbReference type="InterPro" id="IPR000276">
    <property type="entry name" value="GPCR_Rhodpsn"/>
</dbReference>
<comment type="function">
    <text evidence="1 18">Receptor for the thyroid-stimulating hormone (TSH) or thyrotropin. Also acts as a receptor for the heterodimeric glycoprotein hormone (GPHA2:GPHB5) or thyrostimulin. The activity of this receptor is mediated by G proteins which activate adenylate cyclase. Plays a central role in controlling thyroid cell metabolism.</text>
</comment>
<evidence type="ECO:0000259" key="19">
    <source>
        <dbReference type="PROSITE" id="PS50262"/>
    </source>
</evidence>
<dbReference type="PRINTS" id="PR00373">
    <property type="entry name" value="GLYCHORMONER"/>
</dbReference>
<keyword evidence="9" id="KW-0732">Signal</keyword>
<comment type="subunit">
    <text evidence="3">Interacts with heterodimer GPHA2:GPHB5; this interaction stimulates cAMP production. Interacts (via the PDZ-binding motif) with SCRIB; regulates TSHR trafficking and function.</text>
</comment>
<proteinExistence type="inferred from homology"/>
<evidence type="ECO:0000256" key="6">
    <source>
        <dbReference type="ARBA" id="ARBA00022614"/>
    </source>
</evidence>